<dbReference type="Proteomes" id="UP001177080">
    <property type="component" value="Unassembled WGS sequence"/>
</dbReference>
<feature type="transmembrane region" description="Helical" evidence="1">
    <location>
        <begin position="140"/>
        <end position="158"/>
    </location>
</feature>
<comment type="caution">
    <text evidence="2">The sequence shown here is derived from an EMBL/GenBank/DDBJ whole genome shotgun (WGS) entry which is preliminary data.</text>
</comment>
<keyword evidence="1" id="KW-0472">Membrane</keyword>
<gene>
    <name evidence="2" type="ORF">GB928_019900</name>
</gene>
<accession>A0ABT8XI87</accession>
<keyword evidence="3" id="KW-1185">Reference proteome</keyword>
<proteinExistence type="predicted"/>
<dbReference type="RefSeq" id="WP_244762883.1">
    <property type="nucleotide sequence ID" value="NZ_JALJCJ010000006.1"/>
</dbReference>
<evidence type="ECO:0000313" key="2">
    <source>
        <dbReference type="EMBL" id="MDO6123461.1"/>
    </source>
</evidence>
<evidence type="ECO:0000313" key="3">
    <source>
        <dbReference type="Proteomes" id="UP001177080"/>
    </source>
</evidence>
<reference evidence="2" key="1">
    <citation type="submission" date="2022-04" db="EMBL/GenBank/DDBJ databases">
        <title>Shinella lacus sp. nov., a novel member of the genus Shinella from water.</title>
        <authorList>
            <person name="Deng Y."/>
        </authorList>
    </citation>
    <scope>NUCLEOTIDE SEQUENCE</scope>
    <source>
        <strain evidence="2">JCM 31239</strain>
    </source>
</reference>
<name>A0ABT8XI87_9HYPH</name>
<sequence>MPLRRFRLPLPELPPIERLVRAIRAIDRRIEQARCANQPAPLSAYRARSILQEALQRCLEAGDPVQATAHRLCRALPEPPEANAPATDREPQDFRGCRNVTLKTDLPARECSHDRHANEGKSMAYDWTGEATRKRNRLKVVSAVFVSLIIVVALPIAVTPFL</sequence>
<keyword evidence="1" id="KW-1133">Transmembrane helix</keyword>
<keyword evidence="1" id="KW-0812">Transmembrane</keyword>
<dbReference type="EMBL" id="WHSC02000008">
    <property type="protein sequence ID" value="MDO6123461.1"/>
    <property type="molecule type" value="Genomic_DNA"/>
</dbReference>
<evidence type="ECO:0000256" key="1">
    <source>
        <dbReference type="SAM" id="Phobius"/>
    </source>
</evidence>
<organism evidence="2 3">
    <name type="scientific">Shinella curvata</name>
    <dbReference type="NCBI Taxonomy" id="1817964"/>
    <lineage>
        <taxon>Bacteria</taxon>
        <taxon>Pseudomonadati</taxon>
        <taxon>Pseudomonadota</taxon>
        <taxon>Alphaproteobacteria</taxon>
        <taxon>Hyphomicrobiales</taxon>
        <taxon>Rhizobiaceae</taxon>
        <taxon>Shinella</taxon>
    </lineage>
</organism>
<protein>
    <submittedName>
        <fullName evidence="2">Uncharacterized protein</fullName>
    </submittedName>
</protein>